<dbReference type="EMBL" id="CP132914">
    <property type="protein sequence ID" value="WMB73448.1"/>
    <property type="molecule type" value="Genomic_DNA"/>
</dbReference>
<feature type="compositionally biased region" description="Basic and acidic residues" evidence="1">
    <location>
        <begin position="53"/>
        <end position="86"/>
    </location>
</feature>
<evidence type="ECO:0000256" key="1">
    <source>
        <dbReference type="SAM" id="MobiDB-lite"/>
    </source>
</evidence>
<dbReference type="Proteomes" id="UP000527352">
    <property type="component" value="Unassembled WGS sequence"/>
</dbReference>
<dbReference type="KEGG" id="sog:RA178_02125"/>
<name>A0AA50Q6V8_9GAMM</name>
<evidence type="ECO:0000313" key="4">
    <source>
        <dbReference type="Proteomes" id="UP000527352"/>
    </source>
</evidence>
<protein>
    <submittedName>
        <fullName evidence="3">Uncharacterized protein</fullName>
    </submittedName>
</protein>
<evidence type="ECO:0000313" key="3">
    <source>
        <dbReference type="EMBL" id="WMB73448.1"/>
    </source>
</evidence>
<dbReference type="RefSeq" id="WP_168826581.1">
    <property type="nucleotide sequence ID" value="NZ_CP132914.1"/>
</dbReference>
<gene>
    <name evidence="2" type="ORF">HGO26_16530</name>
    <name evidence="3" type="ORF">RA178_02125</name>
</gene>
<dbReference type="EMBL" id="JABAEB010000010">
    <property type="protein sequence ID" value="NLQ24478.1"/>
    <property type="molecule type" value="Genomic_DNA"/>
</dbReference>
<organism evidence="3">
    <name type="scientific">Shewanella oncorhynchi</name>
    <dbReference type="NCBI Taxonomy" id="2726434"/>
    <lineage>
        <taxon>Bacteria</taxon>
        <taxon>Pseudomonadati</taxon>
        <taxon>Pseudomonadota</taxon>
        <taxon>Gammaproteobacteria</taxon>
        <taxon>Alteromonadales</taxon>
        <taxon>Shewanellaceae</taxon>
        <taxon>Shewanella</taxon>
    </lineage>
</organism>
<accession>A0AA50Q6V8</accession>
<feature type="compositionally biased region" description="Polar residues" evidence="1">
    <location>
        <begin position="27"/>
        <end position="46"/>
    </location>
</feature>
<dbReference type="GeneID" id="301337943"/>
<reference evidence="3" key="2">
    <citation type="submission" date="2023-08" db="EMBL/GenBank/DDBJ databases">
        <title>Complete genome sequence of Shewanella oncorhynchi Z-P2, a siderophore putrebactin-producing bacterium.</title>
        <authorList>
            <person name="Zhang Y."/>
        </authorList>
    </citation>
    <scope>NUCLEOTIDE SEQUENCE</scope>
    <source>
        <strain evidence="3">Z-P2</strain>
    </source>
</reference>
<evidence type="ECO:0000313" key="2">
    <source>
        <dbReference type="EMBL" id="NLQ24478.1"/>
    </source>
</evidence>
<dbReference type="AlphaFoldDB" id="A0AA50Q6V8"/>
<dbReference type="Proteomes" id="UP001236800">
    <property type="component" value="Chromosome"/>
</dbReference>
<keyword evidence="4" id="KW-1185">Reference proteome</keyword>
<sequence>MSGLDSIYAMLAQPVKAVFHPKRVVDQVSSASANAPDSHETPQSQLPPALESRNTKVRERRKESDNNKNKKRRASDETETLKLKEGVVLEVTDDSAEIKKPPSQHIIDVEV</sequence>
<feature type="region of interest" description="Disordered" evidence="1">
    <location>
        <begin position="27"/>
        <end position="86"/>
    </location>
</feature>
<reference evidence="2 4" key="1">
    <citation type="submission" date="2020-04" db="EMBL/GenBank/DDBJ databases">
        <title>The first description of lens atrophy caused by putative novel Shewanella sp. that is a new emerging pathogen for cultured rainbow trout?</title>
        <authorList>
            <person name="Saticioglu I.B."/>
            <person name="Duman M."/>
            <person name="Altun S."/>
        </authorList>
    </citation>
    <scope>NUCLEOTIDE SEQUENCE [LARGE SCALE GENOMIC DNA]</scope>
    <source>
        <strain evidence="2 4">S-1</strain>
    </source>
</reference>
<proteinExistence type="predicted"/>